<dbReference type="AlphaFoldDB" id="A0A9D1V0I5"/>
<dbReference type="Gene3D" id="3.90.320.10">
    <property type="match status" value="2"/>
</dbReference>
<dbReference type="EMBL" id="DXFT01000099">
    <property type="protein sequence ID" value="HIX03479.1"/>
    <property type="molecule type" value="Genomic_DNA"/>
</dbReference>
<dbReference type="InterPro" id="IPR038726">
    <property type="entry name" value="PDDEXK_AddAB-type"/>
</dbReference>
<dbReference type="Proteomes" id="UP000824202">
    <property type="component" value="Unassembled WGS sequence"/>
</dbReference>
<accession>A0A9D1V0I5</accession>
<organism evidence="2 3">
    <name type="scientific">Candidatus Odoribacter faecigallinarum</name>
    <dbReference type="NCBI Taxonomy" id="2838706"/>
    <lineage>
        <taxon>Bacteria</taxon>
        <taxon>Pseudomonadati</taxon>
        <taxon>Bacteroidota</taxon>
        <taxon>Bacteroidia</taxon>
        <taxon>Bacteroidales</taxon>
        <taxon>Odoribacteraceae</taxon>
        <taxon>Odoribacter</taxon>
    </lineage>
</organism>
<feature type="domain" description="PD-(D/E)XK endonuclease-like" evidence="1">
    <location>
        <begin position="647"/>
        <end position="934"/>
    </location>
</feature>
<reference evidence="2" key="1">
    <citation type="journal article" date="2021" name="PeerJ">
        <title>Extensive microbial diversity within the chicken gut microbiome revealed by metagenomics and culture.</title>
        <authorList>
            <person name="Gilroy R."/>
            <person name="Ravi A."/>
            <person name="Getino M."/>
            <person name="Pursley I."/>
            <person name="Horton D.L."/>
            <person name="Alikhan N.F."/>
            <person name="Baker D."/>
            <person name="Gharbi K."/>
            <person name="Hall N."/>
            <person name="Watson M."/>
            <person name="Adriaenssens E.M."/>
            <person name="Foster-Nyarko E."/>
            <person name="Jarju S."/>
            <person name="Secka A."/>
            <person name="Antonio M."/>
            <person name="Oren A."/>
            <person name="Chaudhuri R.R."/>
            <person name="La Ragione R."/>
            <person name="Hildebrand F."/>
            <person name="Pallen M.J."/>
        </authorList>
    </citation>
    <scope>NUCLEOTIDE SEQUENCE</scope>
    <source>
        <strain evidence="2">23274</strain>
    </source>
</reference>
<dbReference type="SUPFAM" id="SSF52540">
    <property type="entry name" value="P-loop containing nucleoside triphosphate hydrolases"/>
    <property type="match status" value="1"/>
</dbReference>
<name>A0A9D1V0I5_9BACT</name>
<comment type="caution">
    <text evidence="2">The sequence shown here is derived from an EMBL/GenBank/DDBJ whole genome shotgun (WGS) entry which is preliminary data.</text>
</comment>
<evidence type="ECO:0000313" key="3">
    <source>
        <dbReference type="Proteomes" id="UP000824202"/>
    </source>
</evidence>
<reference evidence="2" key="2">
    <citation type="submission" date="2021-04" db="EMBL/GenBank/DDBJ databases">
        <authorList>
            <person name="Gilroy R."/>
        </authorList>
    </citation>
    <scope>NUCLEOTIDE SEQUENCE</scope>
    <source>
        <strain evidence="2">23274</strain>
    </source>
</reference>
<sequence>MKTFLQLLAKDIIDKYGEEFDALTILFPNKRAGLFLAEELSQLITRPVWMPEIMTLGEFIGQFTGLRQAETLPLSIKLYKAYASISGSKERFDDFYFWGNMLLGDFDDIDKYLVDARDLFSNLSALKDLENNFPYLNEEQIAAIKKFWSSFHTGTCSREQQEFLQIWDKLYDTYTLFRSSLFEQQLCYEGMNERFFCEHVHEYELHSKRILFAGFNALNRCEKAIFSHYQGLGIASFYWDYDLYYTANEHQEAGDYLRENLKLFPNELGIEHFNNFLHNGKSIKYISVPSNIGQTKLIPDLITQADGATPKTAIVLCDEQLLIPTLHSIPPYIEKINVTMGYPAQKTAVASFIYLLCELKSHAKCEKNQTYYYYKPVIALLNHNFIKALCPSEINQITAYIQTQNIVYVIDKSLYFHPLAQAVFAPSQESLPDYLLRILHLLIQQKPVSEPIEKEFIFSIYSQLQNLQNTFKEEGIQPEEKLYVQIINKAINNITIPFSGEPLEGLQVMGLMETRMLDFKRLVILSANEGTLPKTTLPSSFIPYNLRVGFRLPTPEHQDALFAYYFYRLLQRAEDICILYTSGSKGINSGEMSRYLYQIKYESGLPIRESNFQNLISTSSPKPITIPKTQEIMDILARYEVSGQTALSPSALNTYIECPLRFYFKYVAGIKEPEEIAEELDARLLGTIFHECSQSLYATADGKEITAETIDNLLHTKGLIDQHIQTAYSHIYNSSISRLLDSGNNELILHIVKKYLQRMLEYDKQQAPFHIIAMESRFYVPIPVETGHTPHTVYIGGYIDRVDQTAEGIRVIDYKTGADTTDFKDIPSLFHADTPNRNKAALQTMLYCLMFDHVQPTTLPLIPGIYSTKLLFGKDYNFHLICDKTPVNDFRNHETDYLQSLRELLCQLFSMDTPFSQSQDEKKCKNCSFAPICRK</sequence>
<proteinExistence type="predicted"/>
<dbReference type="InterPro" id="IPR011335">
    <property type="entry name" value="Restrct_endonuc-II-like"/>
</dbReference>
<protein>
    <submittedName>
        <fullName evidence="2">PD-(D/E)XK nuclease family protein</fullName>
    </submittedName>
</protein>
<evidence type="ECO:0000259" key="1">
    <source>
        <dbReference type="Pfam" id="PF12705"/>
    </source>
</evidence>
<dbReference type="InterPro" id="IPR027417">
    <property type="entry name" value="P-loop_NTPase"/>
</dbReference>
<dbReference type="SUPFAM" id="SSF52980">
    <property type="entry name" value="Restriction endonuclease-like"/>
    <property type="match status" value="1"/>
</dbReference>
<dbReference type="Pfam" id="PF12705">
    <property type="entry name" value="PDDEXK_1"/>
    <property type="match status" value="1"/>
</dbReference>
<dbReference type="InterPro" id="IPR011604">
    <property type="entry name" value="PDDEXK-like_dom_sf"/>
</dbReference>
<gene>
    <name evidence="2" type="ORF">H9863_05100</name>
</gene>
<evidence type="ECO:0000313" key="2">
    <source>
        <dbReference type="EMBL" id="HIX03479.1"/>
    </source>
</evidence>